<dbReference type="InterPro" id="IPR005107">
    <property type="entry name" value="CO_DH_flav_C"/>
</dbReference>
<dbReference type="RefSeq" id="WP_090880528.1">
    <property type="nucleotide sequence ID" value="NZ_FMXQ01000012.1"/>
</dbReference>
<dbReference type="EMBL" id="FMXQ01000012">
    <property type="protein sequence ID" value="SDB56406.1"/>
    <property type="molecule type" value="Genomic_DNA"/>
</dbReference>
<keyword evidence="3" id="KW-0560">Oxidoreductase</keyword>
<feature type="domain" description="FAD-binding PCMH-type" evidence="4">
    <location>
        <begin position="1"/>
        <end position="170"/>
    </location>
</feature>
<evidence type="ECO:0000256" key="3">
    <source>
        <dbReference type="ARBA" id="ARBA00023002"/>
    </source>
</evidence>
<dbReference type="PROSITE" id="PS51387">
    <property type="entry name" value="FAD_PCMH"/>
    <property type="match status" value="1"/>
</dbReference>
<dbReference type="GO" id="GO:0016491">
    <property type="term" value="F:oxidoreductase activity"/>
    <property type="evidence" value="ECO:0007669"/>
    <property type="project" value="UniProtKB-KW"/>
</dbReference>
<dbReference type="AlphaFoldDB" id="A0A1G6EG85"/>
<name>A0A1G6EG85_9HYPH</name>
<dbReference type="InterPro" id="IPR036683">
    <property type="entry name" value="CO_DH_flav_C_dom_sf"/>
</dbReference>
<dbReference type="SMART" id="SM01092">
    <property type="entry name" value="CO_deh_flav_C"/>
    <property type="match status" value="1"/>
</dbReference>
<dbReference type="GO" id="GO:0071949">
    <property type="term" value="F:FAD binding"/>
    <property type="evidence" value="ECO:0007669"/>
    <property type="project" value="InterPro"/>
</dbReference>
<keyword evidence="6" id="KW-1185">Reference proteome</keyword>
<dbReference type="Proteomes" id="UP000199071">
    <property type="component" value="Unassembled WGS sequence"/>
</dbReference>
<dbReference type="InterPro" id="IPR002346">
    <property type="entry name" value="Mopterin_DH_FAD-bd"/>
</dbReference>
<accession>A0A1G6EG85</accession>
<evidence type="ECO:0000256" key="2">
    <source>
        <dbReference type="ARBA" id="ARBA00022827"/>
    </source>
</evidence>
<evidence type="ECO:0000256" key="1">
    <source>
        <dbReference type="ARBA" id="ARBA00022630"/>
    </source>
</evidence>
<dbReference type="PANTHER" id="PTHR42659">
    <property type="entry name" value="XANTHINE DEHYDROGENASE SUBUNIT C-RELATED"/>
    <property type="match status" value="1"/>
</dbReference>
<proteinExistence type="predicted"/>
<dbReference type="InterPro" id="IPR036318">
    <property type="entry name" value="FAD-bd_PCMH-like_sf"/>
</dbReference>
<sequence>MYETSYHRPSSLADAASLLANASDGRLIAGGQTLIPTMKQRLAAPSDLVDVAGIAEMKSIAVEGDTVSIGAACTHSDVATSDAVRGAIPGLAELAGMIGDPAVRHRGTLGGSLANNDPAADYPAVVLALGATIHTDRRQIAAADFFDGMFSTSLEDGEIVTRVVFPIPEKSAYAKFRNPASGYAMAGVFVARMKDGAVRVGVTGASGNGVFRSAEIEKALLDSWSPAAIEPLTISAEDMLSDIHGSAAYRANLVKVMAKRAVAAIA</sequence>
<keyword evidence="2" id="KW-0274">FAD</keyword>
<organism evidence="5 6">
    <name type="scientific">Bauldia litoralis</name>
    <dbReference type="NCBI Taxonomy" id="665467"/>
    <lineage>
        <taxon>Bacteria</taxon>
        <taxon>Pseudomonadati</taxon>
        <taxon>Pseudomonadota</taxon>
        <taxon>Alphaproteobacteria</taxon>
        <taxon>Hyphomicrobiales</taxon>
        <taxon>Kaistiaceae</taxon>
        <taxon>Bauldia</taxon>
    </lineage>
</organism>
<keyword evidence="1" id="KW-0285">Flavoprotein</keyword>
<evidence type="ECO:0000259" key="4">
    <source>
        <dbReference type="PROSITE" id="PS51387"/>
    </source>
</evidence>
<dbReference type="SUPFAM" id="SSF55447">
    <property type="entry name" value="CO dehydrogenase flavoprotein C-terminal domain-like"/>
    <property type="match status" value="1"/>
</dbReference>
<dbReference type="STRING" id="665467.SAMN02982931_04479"/>
<dbReference type="InterPro" id="IPR051312">
    <property type="entry name" value="Diverse_Substr_Oxidored"/>
</dbReference>
<dbReference type="PANTHER" id="PTHR42659:SF2">
    <property type="entry name" value="XANTHINE DEHYDROGENASE SUBUNIT C-RELATED"/>
    <property type="match status" value="1"/>
</dbReference>
<dbReference type="SUPFAM" id="SSF56176">
    <property type="entry name" value="FAD-binding/transporter-associated domain-like"/>
    <property type="match status" value="1"/>
</dbReference>
<gene>
    <name evidence="5" type="ORF">SAMN02982931_04479</name>
</gene>
<dbReference type="InterPro" id="IPR016169">
    <property type="entry name" value="FAD-bd_PCMH_sub2"/>
</dbReference>
<dbReference type="InterPro" id="IPR016166">
    <property type="entry name" value="FAD-bd_PCMH"/>
</dbReference>
<dbReference type="Gene3D" id="3.30.43.10">
    <property type="entry name" value="Uridine Diphospho-n-acetylenolpyruvylglucosamine Reductase, domain 2"/>
    <property type="match status" value="1"/>
</dbReference>
<dbReference type="InterPro" id="IPR016167">
    <property type="entry name" value="FAD-bd_PCMH_sub1"/>
</dbReference>
<dbReference type="OrthoDB" id="9793944at2"/>
<protein>
    <submittedName>
        <fullName evidence="5">Carbon-monoxide dehydrogenase medium subunit</fullName>
    </submittedName>
</protein>
<evidence type="ECO:0000313" key="6">
    <source>
        <dbReference type="Proteomes" id="UP000199071"/>
    </source>
</evidence>
<reference evidence="5 6" key="1">
    <citation type="submission" date="2016-10" db="EMBL/GenBank/DDBJ databases">
        <authorList>
            <person name="de Groot N.N."/>
        </authorList>
    </citation>
    <scope>NUCLEOTIDE SEQUENCE [LARGE SCALE GENOMIC DNA]</scope>
    <source>
        <strain evidence="5 6">ATCC 35022</strain>
    </source>
</reference>
<dbReference type="Gene3D" id="3.30.465.10">
    <property type="match status" value="1"/>
</dbReference>
<evidence type="ECO:0000313" key="5">
    <source>
        <dbReference type="EMBL" id="SDB56406.1"/>
    </source>
</evidence>
<dbReference type="Pfam" id="PF00941">
    <property type="entry name" value="FAD_binding_5"/>
    <property type="match status" value="1"/>
</dbReference>
<dbReference type="Gene3D" id="3.30.390.50">
    <property type="entry name" value="CO dehydrogenase flavoprotein, C-terminal domain"/>
    <property type="match status" value="1"/>
</dbReference>